<evidence type="ECO:0000256" key="4">
    <source>
        <dbReference type="SAM" id="Phobius"/>
    </source>
</evidence>
<dbReference type="Proteomes" id="UP001224122">
    <property type="component" value="Unassembled WGS sequence"/>
</dbReference>
<comment type="caution">
    <text evidence="6">The sequence shown here is derived from an EMBL/GenBank/DDBJ whole genome shotgun (WGS) entry which is preliminary data.</text>
</comment>
<name>A0ABT9XV15_9BACI</name>
<dbReference type="SUPFAM" id="SSF53822">
    <property type="entry name" value="Periplasmic binding protein-like I"/>
    <property type="match status" value="1"/>
</dbReference>
<feature type="transmembrane region" description="Helical" evidence="4">
    <location>
        <begin position="7"/>
        <end position="24"/>
    </location>
</feature>
<reference evidence="6 7" key="1">
    <citation type="submission" date="2023-07" db="EMBL/GenBank/DDBJ databases">
        <title>Genomic Encyclopedia of Type Strains, Phase IV (KMG-IV): sequencing the most valuable type-strain genomes for metagenomic binning, comparative biology and taxonomic classification.</title>
        <authorList>
            <person name="Goeker M."/>
        </authorList>
    </citation>
    <scope>NUCLEOTIDE SEQUENCE [LARGE SCALE GENOMIC DNA]</scope>
    <source>
        <strain evidence="6 7">DSM 27594</strain>
    </source>
</reference>
<protein>
    <submittedName>
        <fullName evidence="6">Ribose transport system substrate-binding protein</fullName>
    </submittedName>
</protein>
<feature type="domain" description="Periplasmic binding protein" evidence="5">
    <location>
        <begin position="34"/>
        <end position="286"/>
    </location>
</feature>
<evidence type="ECO:0000256" key="3">
    <source>
        <dbReference type="ARBA" id="ARBA00022729"/>
    </source>
</evidence>
<keyword evidence="7" id="KW-1185">Reference proteome</keyword>
<evidence type="ECO:0000256" key="2">
    <source>
        <dbReference type="ARBA" id="ARBA00007639"/>
    </source>
</evidence>
<evidence type="ECO:0000313" key="6">
    <source>
        <dbReference type="EMBL" id="MDQ0199420.1"/>
    </source>
</evidence>
<dbReference type="EMBL" id="JAUSTW010000004">
    <property type="protein sequence ID" value="MDQ0199420.1"/>
    <property type="molecule type" value="Genomic_DNA"/>
</dbReference>
<keyword evidence="3" id="KW-0732">Signal</keyword>
<dbReference type="Gene3D" id="3.40.50.2300">
    <property type="match status" value="2"/>
</dbReference>
<proteinExistence type="inferred from homology"/>
<keyword evidence="4" id="KW-0472">Membrane</keyword>
<organism evidence="6 7">
    <name type="scientific">Neobacillus ginsengisoli</name>
    <dbReference type="NCBI Taxonomy" id="904295"/>
    <lineage>
        <taxon>Bacteria</taxon>
        <taxon>Bacillati</taxon>
        <taxon>Bacillota</taxon>
        <taxon>Bacilli</taxon>
        <taxon>Bacillales</taxon>
        <taxon>Bacillaceae</taxon>
        <taxon>Neobacillus</taxon>
    </lineage>
</organism>
<comment type="subcellular location">
    <subcellularLocation>
        <location evidence="1">Cell envelope</location>
    </subcellularLocation>
</comment>
<dbReference type="InterPro" id="IPR025997">
    <property type="entry name" value="SBP_2_dom"/>
</dbReference>
<evidence type="ECO:0000313" key="7">
    <source>
        <dbReference type="Proteomes" id="UP001224122"/>
    </source>
</evidence>
<keyword evidence="4" id="KW-1133">Transmembrane helix</keyword>
<sequence>MVKKGKLVLLVTVIISVIVFGFISKSLVDDKPKVVLVLKGLNSQYWQIVKAGAEKAFKDFGIDGKVIGPSDGSAKEQGRLLEKTYKENPKVLITAPVDSSVIPILDKYTVNKKIPVLLVDQDEPWKNKTSYIGTDNVELGKRAGSLLGTQLQPGDKVAIIGGDLSISVFKERVNGAKMALKDAGIIVAAEKVGIPDDGKTANKEMKKILSDHPDIKGVITTHDIVALQVAEVLKEQGLTIPVIGADGIPDILKLIEDGTLSGTVAQNPYDMGYLSVENALKVTKGENVEKFVNTGVDIIIKENAKQRLDFLNNLIK</sequence>
<evidence type="ECO:0000256" key="1">
    <source>
        <dbReference type="ARBA" id="ARBA00004196"/>
    </source>
</evidence>
<keyword evidence="4" id="KW-0812">Transmembrane</keyword>
<dbReference type="RefSeq" id="WP_307408316.1">
    <property type="nucleotide sequence ID" value="NZ_JAUSTW010000004.1"/>
</dbReference>
<dbReference type="Pfam" id="PF13407">
    <property type="entry name" value="Peripla_BP_4"/>
    <property type="match status" value="1"/>
</dbReference>
<accession>A0ABT9XV15</accession>
<dbReference type="PANTHER" id="PTHR46847:SF1">
    <property type="entry name" value="D-ALLOSE-BINDING PERIPLASMIC PROTEIN-RELATED"/>
    <property type="match status" value="1"/>
</dbReference>
<evidence type="ECO:0000259" key="5">
    <source>
        <dbReference type="Pfam" id="PF13407"/>
    </source>
</evidence>
<dbReference type="PANTHER" id="PTHR46847">
    <property type="entry name" value="D-ALLOSE-BINDING PERIPLASMIC PROTEIN-RELATED"/>
    <property type="match status" value="1"/>
</dbReference>
<gene>
    <name evidence="6" type="ORF">J2S10_002602</name>
</gene>
<comment type="similarity">
    <text evidence="2">Belongs to the bacterial solute-binding protein 2 family.</text>
</comment>
<dbReference type="InterPro" id="IPR028082">
    <property type="entry name" value="Peripla_BP_I"/>
</dbReference>